<dbReference type="CDD" id="cd03819">
    <property type="entry name" value="GT4_WavL-like"/>
    <property type="match status" value="1"/>
</dbReference>
<dbReference type="InterPro" id="IPR001296">
    <property type="entry name" value="Glyco_trans_1"/>
</dbReference>
<dbReference type="PANTHER" id="PTHR12526">
    <property type="entry name" value="GLYCOSYLTRANSFERASE"/>
    <property type="match status" value="1"/>
</dbReference>
<keyword evidence="4" id="KW-1185">Reference proteome</keyword>
<dbReference type="Proteomes" id="UP000595332">
    <property type="component" value="Chromosome"/>
</dbReference>
<dbReference type="KEGG" id="njp:NEJAP_0259"/>
<evidence type="ECO:0000259" key="1">
    <source>
        <dbReference type="Pfam" id="PF00534"/>
    </source>
</evidence>
<keyword evidence="3" id="KW-0808">Transferase</keyword>
<evidence type="ECO:0000259" key="2">
    <source>
        <dbReference type="Pfam" id="PF13439"/>
    </source>
</evidence>
<dbReference type="Pfam" id="PF13439">
    <property type="entry name" value="Glyco_transf_4"/>
    <property type="match status" value="1"/>
</dbReference>
<dbReference type="PANTHER" id="PTHR12526:SF638">
    <property type="entry name" value="SPORE COAT PROTEIN SA"/>
    <property type="match status" value="1"/>
</dbReference>
<gene>
    <name evidence="3" type="ORF">NEJAP_0259</name>
</gene>
<name>A0A7R6SV06_9GAMM</name>
<dbReference type="SUPFAM" id="SSF53756">
    <property type="entry name" value="UDP-Glycosyltransferase/glycogen phosphorylase"/>
    <property type="match status" value="1"/>
</dbReference>
<dbReference type="AlphaFoldDB" id="A0A7R6SV06"/>
<dbReference type="Gene3D" id="3.40.50.2000">
    <property type="entry name" value="Glycogen Phosphorylase B"/>
    <property type="match status" value="2"/>
</dbReference>
<dbReference type="EMBL" id="AP014546">
    <property type="protein sequence ID" value="BBB28217.1"/>
    <property type="molecule type" value="Genomic_DNA"/>
</dbReference>
<dbReference type="GO" id="GO:0016757">
    <property type="term" value="F:glycosyltransferase activity"/>
    <property type="evidence" value="ECO:0007669"/>
    <property type="project" value="InterPro"/>
</dbReference>
<dbReference type="RefSeq" id="WP_201348942.1">
    <property type="nucleotide sequence ID" value="NZ_AP014546.1"/>
</dbReference>
<dbReference type="InterPro" id="IPR028098">
    <property type="entry name" value="Glyco_trans_4-like_N"/>
</dbReference>
<proteinExistence type="predicted"/>
<protein>
    <submittedName>
        <fullName evidence="3">Glycosyl transferase family 1</fullName>
    </submittedName>
</protein>
<feature type="domain" description="Glycosyltransferase subfamily 4-like N-terminal" evidence="2">
    <location>
        <begin position="13"/>
        <end position="166"/>
    </location>
</feature>
<sequence length="373" mass="41687">MKVIQVLPDLNGGGVEKGTLEVAQALVEAGHESVVVSAGGSMVERLLSLGSRHVCWDLGRKSLATLRHIWAVRKWLRQEKADILHLRSRMPAWIMWLAWRGLPLNERPRLVTTVHGLYSVSWYSAIMCKGERVIAVSDTVQRYIADNYPATDLNKVVRIFRGVDHDEFPYGLLPEGQWLDAWYEQYPHTKGRVILTLPGRLTRLKGHHDFIELMASLKQAGLNVCGLIVGGEDDKRKSYADELYVKVKDAGLEGDIFFTGARSDIRHIYAISNVVFSLSSKPESFGRTVLESLRIGTATVGYDHGGVGEILTALFPAGLVAKGDIGECALRTQQIVKEKLKPENASLFTRKEMLERTLALYCDLLKPANRKQI</sequence>
<dbReference type="Pfam" id="PF00534">
    <property type="entry name" value="Glycos_transf_1"/>
    <property type="match status" value="1"/>
</dbReference>
<evidence type="ECO:0000313" key="3">
    <source>
        <dbReference type="EMBL" id="BBB28217.1"/>
    </source>
</evidence>
<evidence type="ECO:0000313" key="4">
    <source>
        <dbReference type="Proteomes" id="UP000595332"/>
    </source>
</evidence>
<dbReference type="GO" id="GO:1901135">
    <property type="term" value="P:carbohydrate derivative metabolic process"/>
    <property type="evidence" value="ECO:0007669"/>
    <property type="project" value="UniProtKB-ARBA"/>
</dbReference>
<accession>A0A7R6SV06</accession>
<organism evidence="3 4">
    <name type="scientific">Neptunomonas japonica JAMM 1380</name>
    <dbReference type="NCBI Taxonomy" id="1441457"/>
    <lineage>
        <taxon>Bacteria</taxon>
        <taxon>Pseudomonadati</taxon>
        <taxon>Pseudomonadota</taxon>
        <taxon>Gammaproteobacteria</taxon>
        <taxon>Oceanospirillales</taxon>
        <taxon>Oceanospirillaceae</taxon>
        <taxon>Neptunomonas</taxon>
    </lineage>
</organism>
<feature type="domain" description="Glycosyl transferase family 1" evidence="1">
    <location>
        <begin position="184"/>
        <end position="345"/>
    </location>
</feature>
<reference evidence="3 4" key="1">
    <citation type="journal article" date="2008" name="Int. J. Syst. Evol. Microbiol.">
        <title>Neptunomonas japonica sp. nov., an Osedax japonicus symbiont-like bacterium isolated from sediment adjacent to sperm whale carcasses off Kagoshima, Japan.</title>
        <authorList>
            <person name="Miyazaki M."/>
            <person name="Nogi Y."/>
            <person name="Fujiwara Y."/>
            <person name="Kawato M."/>
            <person name="Kubokawa K."/>
            <person name="Horikoshi K."/>
        </authorList>
    </citation>
    <scope>NUCLEOTIDE SEQUENCE [LARGE SCALE GENOMIC DNA]</scope>
    <source>
        <strain evidence="3 4">JAMM 1380</strain>
    </source>
</reference>